<dbReference type="Pfam" id="PF00989">
    <property type="entry name" value="PAS"/>
    <property type="match status" value="1"/>
</dbReference>
<dbReference type="SMART" id="SM00388">
    <property type="entry name" value="HisKA"/>
    <property type="match status" value="1"/>
</dbReference>
<dbReference type="SMART" id="SM00065">
    <property type="entry name" value="GAF"/>
    <property type="match status" value="1"/>
</dbReference>
<dbReference type="InterPro" id="IPR013767">
    <property type="entry name" value="PAS_fold"/>
</dbReference>
<evidence type="ECO:0000313" key="11">
    <source>
        <dbReference type="EMBL" id="MCJ2542124.1"/>
    </source>
</evidence>
<dbReference type="InterPro" id="IPR003661">
    <property type="entry name" value="HisK_dim/P_dom"/>
</dbReference>
<dbReference type="PRINTS" id="PR00344">
    <property type="entry name" value="BCTRLSENSOR"/>
</dbReference>
<dbReference type="SUPFAM" id="SSF55785">
    <property type="entry name" value="PYP-like sensor domain (PAS domain)"/>
    <property type="match status" value="2"/>
</dbReference>
<feature type="domain" description="PAS" evidence="9">
    <location>
        <begin position="370"/>
        <end position="407"/>
    </location>
</feature>
<dbReference type="PROSITE" id="PS50112">
    <property type="entry name" value="PAS"/>
    <property type="match status" value="2"/>
</dbReference>
<dbReference type="SMART" id="SM00091">
    <property type="entry name" value="PAS"/>
    <property type="match status" value="2"/>
</dbReference>
<dbReference type="InterPro" id="IPR004358">
    <property type="entry name" value="Sig_transdc_His_kin-like_C"/>
</dbReference>
<dbReference type="InterPro" id="IPR005467">
    <property type="entry name" value="His_kinase_dom"/>
</dbReference>
<dbReference type="Pfam" id="PF13188">
    <property type="entry name" value="PAS_8"/>
    <property type="match status" value="1"/>
</dbReference>
<proteinExistence type="predicted"/>
<organism evidence="11 12">
    <name type="scientific">Thermostichus vulcanus str. 'Rupite'</name>
    <dbReference type="NCBI Taxonomy" id="2813851"/>
    <lineage>
        <taxon>Bacteria</taxon>
        <taxon>Bacillati</taxon>
        <taxon>Cyanobacteriota</taxon>
        <taxon>Cyanophyceae</taxon>
        <taxon>Thermostichales</taxon>
        <taxon>Thermostichaceae</taxon>
        <taxon>Thermostichus</taxon>
    </lineage>
</organism>
<dbReference type="SMART" id="SM00086">
    <property type="entry name" value="PAC"/>
    <property type="match status" value="2"/>
</dbReference>
<keyword evidence="5" id="KW-0418">Kinase</keyword>
<dbReference type="InterPro" id="IPR000014">
    <property type="entry name" value="PAS"/>
</dbReference>
<dbReference type="InterPro" id="IPR001610">
    <property type="entry name" value="PAC"/>
</dbReference>
<keyword evidence="6" id="KW-0902">Two-component regulatory system</keyword>
<dbReference type="InterPro" id="IPR035965">
    <property type="entry name" value="PAS-like_dom_sf"/>
</dbReference>
<dbReference type="PANTHER" id="PTHR43047">
    <property type="entry name" value="TWO-COMPONENT HISTIDINE PROTEIN KINASE"/>
    <property type="match status" value="1"/>
</dbReference>
<comment type="caution">
    <text evidence="11">The sequence shown here is derived from an EMBL/GenBank/DDBJ whole genome shotgun (WGS) entry which is preliminary data.</text>
</comment>
<reference evidence="11" key="1">
    <citation type="submission" date="2021-02" db="EMBL/GenBank/DDBJ databases">
        <title>The CRISPR/cas machinery reduction and long-range gene transfer in the hot spring cyanobacterium Synechococcus.</title>
        <authorList>
            <person name="Dvorak P."/>
            <person name="Jahodarova E."/>
            <person name="Hasler P."/>
            <person name="Poulickova A."/>
        </authorList>
    </citation>
    <scope>NUCLEOTIDE SEQUENCE</scope>
    <source>
        <strain evidence="11">Rupite</strain>
    </source>
</reference>
<evidence type="ECO:0000259" key="10">
    <source>
        <dbReference type="PROSITE" id="PS50113"/>
    </source>
</evidence>
<dbReference type="Pfam" id="PF01590">
    <property type="entry name" value="GAF"/>
    <property type="match status" value="1"/>
</dbReference>
<evidence type="ECO:0000259" key="9">
    <source>
        <dbReference type="PROSITE" id="PS50112"/>
    </source>
</evidence>
<feature type="region of interest" description="Disordered" evidence="7">
    <location>
        <begin position="475"/>
        <end position="495"/>
    </location>
</feature>
<keyword evidence="12" id="KW-1185">Reference proteome</keyword>
<dbReference type="PROSITE" id="PS50113">
    <property type="entry name" value="PAC"/>
    <property type="match status" value="1"/>
</dbReference>
<dbReference type="PROSITE" id="PS50109">
    <property type="entry name" value="HIS_KIN"/>
    <property type="match status" value="1"/>
</dbReference>
<feature type="domain" description="PAC" evidence="10">
    <location>
        <begin position="290"/>
        <end position="344"/>
    </location>
</feature>
<dbReference type="Gene3D" id="1.10.287.130">
    <property type="match status" value="1"/>
</dbReference>
<name>A0ABT0C8K3_THEVL</name>
<evidence type="ECO:0000256" key="5">
    <source>
        <dbReference type="ARBA" id="ARBA00022777"/>
    </source>
</evidence>
<dbReference type="SUPFAM" id="SSF55874">
    <property type="entry name" value="ATPase domain of HSP90 chaperone/DNA topoisomerase II/histidine kinase"/>
    <property type="match status" value="1"/>
</dbReference>
<dbReference type="Pfam" id="PF02518">
    <property type="entry name" value="HATPase_c"/>
    <property type="match status" value="1"/>
</dbReference>
<keyword evidence="4" id="KW-0808">Transferase</keyword>
<evidence type="ECO:0000256" key="6">
    <source>
        <dbReference type="ARBA" id="ARBA00023012"/>
    </source>
</evidence>
<dbReference type="NCBIfam" id="TIGR00229">
    <property type="entry name" value="sensory_box"/>
    <property type="match status" value="2"/>
</dbReference>
<dbReference type="SMART" id="SM00387">
    <property type="entry name" value="HATPase_c"/>
    <property type="match status" value="1"/>
</dbReference>
<evidence type="ECO:0000256" key="7">
    <source>
        <dbReference type="SAM" id="MobiDB-lite"/>
    </source>
</evidence>
<dbReference type="InterPro" id="IPR036097">
    <property type="entry name" value="HisK_dim/P_sf"/>
</dbReference>
<dbReference type="InterPro" id="IPR036890">
    <property type="entry name" value="HATPase_C_sf"/>
</dbReference>
<evidence type="ECO:0000256" key="4">
    <source>
        <dbReference type="ARBA" id="ARBA00022679"/>
    </source>
</evidence>
<dbReference type="Proteomes" id="UP000830835">
    <property type="component" value="Unassembled WGS sequence"/>
</dbReference>
<evidence type="ECO:0000256" key="3">
    <source>
        <dbReference type="ARBA" id="ARBA00022553"/>
    </source>
</evidence>
<dbReference type="PANTHER" id="PTHR43047:SF72">
    <property type="entry name" value="OSMOSENSING HISTIDINE PROTEIN KINASE SLN1"/>
    <property type="match status" value="1"/>
</dbReference>
<feature type="domain" description="PAS" evidence="9">
    <location>
        <begin position="216"/>
        <end position="279"/>
    </location>
</feature>
<dbReference type="Gene3D" id="3.30.565.10">
    <property type="entry name" value="Histidine kinase-like ATPase, C-terminal domain"/>
    <property type="match status" value="1"/>
</dbReference>
<dbReference type="InterPro" id="IPR000700">
    <property type="entry name" value="PAS-assoc_C"/>
</dbReference>
<evidence type="ECO:0000259" key="8">
    <source>
        <dbReference type="PROSITE" id="PS50109"/>
    </source>
</evidence>
<evidence type="ECO:0000256" key="2">
    <source>
        <dbReference type="ARBA" id="ARBA00012438"/>
    </source>
</evidence>
<evidence type="ECO:0000313" key="12">
    <source>
        <dbReference type="Proteomes" id="UP000830835"/>
    </source>
</evidence>
<evidence type="ECO:0000256" key="1">
    <source>
        <dbReference type="ARBA" id="ARBA00000085"/>
    </source>
</evidence>
<dbReference type="CDD" id="cd16922">
    <property type="entry name" value="HATPase_EvgS-ArcB-TorS-like"/>
    <property type="match status" value="1"/>
</dbReference>
<sequence length="738" mass="83439">MVPTELDVAEVYEAARLAALYRYGVLDTAAEPVWDNLCRLAAQICEAPIALIGFIDQSRHWFKAAYGWKIEALPREQSWCAQAICRPEPLLLTDLDQDPRYREHPLVVRDPWIRAYASQPLIDGEGFVLGTLSVMDPRPRQFSLSQLQGLQTVAEQVMAQLQLRRFWHLEDPTVYPSTPEEVPAAPLVNTDPEVDQGRKVWDPTHPQVHPDAQRAHEQLYRRIVDTAQEGIWVVDKQGKTCFINRRLGQLLGYTAPEMLGRGLVEFVEPDQRQMVQRLVVPPGQNKVFPEQLEICWRRKDGSPLWSLVSTSPMLESEQEGGFLGTLYMVIDISLRKQAEAQLRQVNEELERRVEARTAEWIQANRALAQSEERFRSIFTEAPIGIALTHRQGHILTANRALAEMLGYADASELVGLHLGSLAQASLDLTPEEWQQEKQQQERLAQGEIHSYRQVRRFLRRDGRWVWTQLTFGRISTSDSGQHSEQKSEQKEEGYGLTMVEDITERQALEGMKDEFISIVSHELRTPLTSIHGALSLMATGKLGSLLPKGERLLQIAATNTERLVRLVNDILDLDRMEAGSLSMEKKPCDAAELIRYAAETMRSMAEQAQVHLVTQPLPVTIHADPDRIIQTLTNLLSNAIKFSPRGATVRLGAKQRHAHQVIFWVQDQGRGIPAANLETIFHRFKQVDSSDSREKGGTGLGLAICRSIVRQHGGRIWVESEVGKGSTFFFTLPLFAPE</sequence>
<gene>
    <name evidence="11" type="ORF">JX360_04245</name>
</gene>
<dbReference type="Gene3D" id="3.30.450.40">
    <property type="match status" value="1"/>
</dbReference>
<dbReference type="InterPro" id="IPR003594">
    <property type="entry name" value="HATPase_dom"/>
</dbReference>
<dbReference type="EC" id="2.7.13.3" evidence="2"/>
<dbReference type="CDD" id="cd00082">
    <property type="entry name" value="HisKA"/>
    <property type="match status" value="1"/>
</dbReference>
<dbReference type="InterPro" id="IPR003018">
    <property type="entry name" value="GAF"/>
</dbReference>
<accession>A0ABT0C8K3</accession>
<feature type="compositionally biased region" description="Basic and acidic residues" evidence="7">
    <location>
        <begin position="481"/>
        <end position="493"/>
    </location>
</feature>
<dbReference type="RefSeq" id="WP_244349351.1">
    <property type="nucleotide sequence ID" value="NZ_JAFIRA010000006.1"/>
</dbReference>
<feature type="domain" description="Histidine kinase" evidence="8">
    <location>
        <begin position="518"/>
        <end position="736"/>
    </location>
</feature>
<keyword evidence="3" id="KW-0597">Phosphoprotein</keyword>
<dbReference type="EMBL" id="JAFIRA010000006">
    <property type="protein sequence ID" value="MCJ2542124.1"/>
    <property type="molecule type" value="Genomic_DNA"/>
</dbReference>
<dbReference type="InterPro" id="IPR029016">
    <property type="entry name" value="GAF-like_dom_sf"/>
</dbReference>
<dbReference type="SUPFAM" id="SSF55781">
    <property type="entry name" value="GAF domain-like"/>
    <property type="match status" value="1"/>
</dbReference>
<dbReference type="SUPFAM" id="SSF47384">
    <property type="entry name" value="Homodimeric domain of signal transducing histidine kinase"/>
    <property type="match status" value="1"/>
</dbReference>
<protein>
    <recommendedName>
        <fullName evidence="2">histidine kinase</fullName>
        <ecNumber evidence="2">2.7.13.3</ecNumber>
    </recommendedName>
</protein>
<dbReference type="CDD" id="cd00130">
    <property type="entry name" value="PAS"/>
    <property type="match status" value="2"/>
</dbReference>
<comment type="catalytic activity">
    <reaction evidence="1">
        <text>ATP + protein L-histidine = ADP + protein N-phospho-L-histidine.</text>
        <dbReference type="EC" id="2.7.13.3"/>
    </reaction>
</comment>
<dbReference type="Pfam" id="PF00512">
    <property type="entry name" value="HisKA"/>
    <property type="match status" value="1"/>
</dbReference>
<dbReference type="Gene3D" id="3.30.450.20">
    <property type="entry name" value="PAS domain"/>
    <property type="match status" value="2"/>
</dbReference>